<feature type="transmembrane region" description="Helical" evidence="1">
    <location>
        <begin position="91"/>
        <end position="110"/>
    </location>
</feature>
<reference evidence="3 4" key="1">
    <citation type="journal article" date="2012" name="J. Bacteriol.">
        <title>Complete genome sequence of Nocardia brasiliensis HUJEG-1.</title>
        <authorList>
            <person name="Vera-Cabrera L."/>
            <person name="Ortiz-Lopez R."/>
            <person name="Elizondo-Gonzalez R."/>
            <person name="Perez-Maya A.A."/>
            <person name="Ocampo-Candiani J."/>
        </authorList>
    </citation>
    <scope>NUCLEOTIDE SEQUENCE [LARGE SCALE GENOMIC DNA]</scope>
    <source>
        <strain evidence="4">ATCC 700358</strain>
    </source>
</reference>
<evidence type="ECO:0000256" key="1">
    <source>
        <dbReference type="SAM" id="Phobius"/>
    </source>
</evidence>
<accession>K0EV12</accession>
<feature type="domain" description="DUF1206" evidence="2">
    <location>
        <begin position="221"/>
        <end position="289"/>
    </location>
</feature>
<feature type="transmembrane region" description="Helical" evidence="1">
    <location>
        <begin position="122"/>
        <end position="140"/>
    </location>
</feature>
<organism evidence="3 4">
    <name type="scientific">Nocardia brasiliensis (strain ATCC 700358 / HUJEG-1)</name>
    <dbReference type="NCBI Taxonomy" id="1133849"/>
    <lineage>
        <taxon>Bacteria</taxon>
        <taxon>Bacillati</taxon>
        <taxon>Actinomycetota</taxon>
        <taxon>Actinomycetes</taxon>
        <taxon>Mycobacteriales</taxon>
        <taxon>Nocardiaceae</taxon>
        <taxon>Nocardia</taxon>
    </lineage>
</organism>
<evidence type="ECO:0000259" key="2">
    <source>
        <dbReference type="Pfam" id="PF06724"/>
    </source>
</evidence>
<gene>
    <name evidence="3" type="ORF">O3I_028420</name>
</gene>
<dbReference type="Pfam" id="PF06724">
    <property type="entry name" value="DUF1206"/>
    <property type="match status" value="3"/>
</dbReference>
<evidence type="ECO:0000313" key="4">
    <source>
        <dbReference type="Proteomes" id="UP000006304"/>
    </source>
</evidence>
<dbReference type="KEGG" id="nbr:O3I_028420"/>
<keyword evidence="1" id="KW-0472">Membrane</keyword>
<feature type="transmembrane region" description="Helical" evidence="1">
    <location>
        <begin position="174"/>
        <end position="194"/>
    </location>
</feature>
<dbReference type="eggNOG" id="ENOG5030WMB">
    <property type="taxonomic scope" value="Bacteria"/>
</dbReference>
<feature type="transmembrane region" description="Helical" evidence="1">
    <location>
        <begin position="215"/>
        <end position="242"/>
    </location>
</feature>
<name>K0EV12_NOCB7</name>
<dbReference type="Proteomes" id="UP000006304">
    <property type="component" value="Chromosome"/>
</dbReference>
<dbReference type="EMBL" id="CP003876">
    <property type="protein sequence ID" value="AFU03633.1"/>
    <property type="molecule type" value="Genomic_DNA"/>
</dbReference>
<proteinExistence type="predicted"/>
<dbReference type="HOGENOM" id="CLU_073530_1_0_11"/>
<evidence type="ECO:0000313" key="3">
    <source>
        <dbReference type="EMBL" id="AFU03633.1"/>
    </source>
</evidence>
<dbReference type="STRING" id="1133849.O3I_028420"/>
<keyword evidence="1" id="KW-1133">Transmembrane helix</keyword>
<feature type="transmembrane region" description="Helical" evidence="1">
    <location>
        <begin position="262"/>
        <end position="285"/>
    </location>
</feature>
<keyword evidence="1" id="KW-0812">Transmembrane</keyword>
<keyword evidence="4" id="KW-1185">Reference proteome</keyword>
<protein>
    <recommendedName>
        <fullName evidence="2">DUF1206 domain-containing protein</fullName>
    </recommendedName>
</protein>
<feature type="domain" description="DUF1206" evidence="2">
    <location>
        <begin position="42"/>
        <end position="112"/>
    </location>
</feature>
<sequence>MPESSDVGPQLRFCHGVVVMRNSNQVHHAVAGSAPFRLAVRVGLVAYGVVHLLVAWVCVQVALGDLDGGGVGKADKTGALQHFAEYRGGGFVLWLIAGGIGFAVLWQLLETFAGARDSPKETLLRVMNFGEAVLFGYLAYSAAKLANGSPASSMDEAQLGLIGSLLSREWGKPVVIVIGLAIVVAGLFVARHGWAKRFHAEQDFGKVSRSMERIVIRLGQVGYAALGGVYAGAGVLVVVAAVQSQPQKATGLDVALKTLAAQPYGTVLLLIVAVGLATFAIFTFFDARFHEIQ</sequence>
<feature type="transmembrane region" description="Helical" evidence="1">
    <location>
        <begin position="44"/>
        <end position="63"/>
    </location>
</feature>
<feature type="domain" description="DUF1206" evidence="2">
    <location>
        <begin position="129"/>
        <end position="194"/>
    </location>
</feature>
<dbReference type="InterPro" id="IPR009597">
    <property type="entry name" value="DUF1206"/>
</dbReference>
<dbReference type="AlphaFoldDB" id="K0EV12"/>